<evidence type="ECO:0000256" key="6">
    <source>
        <dbReference type="SAM" id="MobiDB-lite"/>
    </source>
</evidence>
<evidence type="ECO:0000256" key="4">
    <source>
        <dbReference type="PROSITE-ProRule" id="PRU00175"/>
    </source>
</evidence>
<gene>
    <name evidence="8" type="ORF">M413DRAFT_387939</name>
</gene>
<proteinExistence type="predicted"/>
<dbReference type="EMBL" id="KN831775">
    <property type="protein sequence ID" value="KIM43741.1"/>
    <property type="molecule type" value="Genomic_DNA"/>
</dbReference>
<dbReference type="GO" id="GO:0008270">
    <property type="term" value="F:zinc ion binding"/>
    <property type="evidence" value="ECO:0007669"/>
    <property type="project" value="UniProtKB-KW"/>
</dbReference>
<dbReference type="PROSITE" id="PS50089">
    <property type="entry name" value="ZF_RING_2"/>
    <property type="match status" value="1"/>
</dbReference>
<evidence type="ECO:0000256" key="1">
    <source>
        <dbReference type="ARBA" id="ARBA00022723"/>
    </source>
</evidence>
<feature type="domain" description="RING-type" evidence="7">
    <location>
        <begin position="11"/>
        <end position="51"/>
    </location>
</feature>
<dbReference type="HOGENOM" id="CLU_460081_0_0_1"/>
<evidence type="ECO:0000313" key="9">
    <source>
        <dbReference type="Proteomes" id="UP000053424"/>
    </source>
</evidence>
<keyword evidence="3" id="KW-0862">Zinc</keyword>
<keyword evidence="9" id="KW-1185">Reference proteome</keyword>
<dbReference type="InterPro" id="IPR013083">
    <property type="entry name" value="Znf_RING/FYVE/PHD"/>
</dbReference>
<dbReference type="Gene3D" id="3.30.40.10">
    <property type="entry name" value="Zinc/RING finger domain, C3HC4 (zinc finger)"/>
    <property type="match status" value="1"/>
</dbReference>
<reference evidence="9" key="2">
    <citation type="submission" date="2015-01" db="EMBL/GenBank/DDBJ databases">
        <title>Evolutionary Origins and Diversification of the Mycorrhizal Mutualists.</title>
        <authorList>
            <consortium name="DOE Joint Genome Institute"/>
            <consortium name="Mycorrhizal Genomics Consortium"/>
            <person name="Kohler A."/>
            <person name="Kuo A."/>
            <person name="Nagy L.G."/>
            <person name="Floudas D."/>
            <person name="Copeland A."/>
            <person name="Barry K.W."/>
            <person name="Cichocki N."/>
            <person name="Veneault-Fourrey C."/>
            <person name="LaButti K."/>
            <person name="Lindquist E.A."/>
            <person name="Lipzen A."/>
            <person name="Lundell T."/>
            <person name="Morin E."/>
            <person name="Murat C."/>
            <person name="Riley R."/>
            <person name="Ohm R."/>
            <person name="Sun H."/>
            <person name="Tunlid A."/>
            <person name="Henrissat B."/>
            <person name="Grigoriev I.V."/>
            <person name="Hibbett D.S."/>
            <person name="Martin F."/>
        </authorList>
    </citation>
    <scope>NUCLEOTIDE SEQUENCE [LARGE SCALE GENOMIC DNA]</scope>
    <source>
        <strain evidence="9">h7</strain>
    </source>
</reference>
<feature type="coiled-coil region" evidence="5">
    <location>
        <begin position="148"/>
        <end position="175"/>
    </location>
</feature>
<dbReference type="PROSITE" id="PS00518">
    <property type="entry name" value="ZF_RING_1"/>
    <property type="match status" value="1"/>
</dbReference>
<evidence type="ECO:0000313" key="8">
    <source>
        <dbReference type="EMBL" id="KIM43741.1"/>
    </source>
</evidence>
<accession>A0A0C3CJ48</accession>
<dbReference type="InterPro" id="IPR017907">
    <property type="entry name" value="Znf_RING_CS"/>
</dbReference>
<evidence type="ECO:0000256" key="5">
    <source>
        <dbReference type="SAM" id="Coils"/>
    </source>
</evidence>
<dbReference type="OrthoDB" id="6105938at2759"/>
<feature type="region of interest" description="Disordered" evidence="6">
    <location>
        <begin position="495"/>
        <end position="518"/>
    </location>
</feature>
<evidence type="ECO:0000256" key="2">
    <source>
        <dbReference type="ARBA" id="ARBA00022771"/>
    </source>
</evidence>
<dbReference type="SUPFAM" id="SSF57850">
    <property type="entry name" value="RING/U-box"/>
    <property type="match status" value="1"/>
</dbReference>
<keyword evidence="5" id="KW-0175">Coiled coil</keyword>
<dbReference type="InterPro" id="IPR001841">
    <property type="entry name" value="Znf_RING"/>
</dbReference>
<organism evidence="8 9">
    <name type="scientific">Hebeloma cylindrosporum</name>
    <dbReference type="NCBI Taxonomy" id="76867"/>
    <lineage>
        <taxon>Eukaryota</taxon>
        <taxon>Fungi</taxon>
        <taxon>Dikarya</taxon>
        <taxon>Basidiomycota</taxon>
        <taxon>Agaricomycotina</taxon>
        <taxon>Agaricomycetes</taxon>
        <taxon>Agaricomycetidae</taxon>
        <taxon>Agaricales</taxon>
        <taxon>Agaricineae</taxon>
        <taxon>Hymenogastraceae</taxon>
        <taxon>Hebeloma</taxon>
    </lineage>
</organism>
<evidence type="ECO:0000256" key="3">
    <source>
        <dbReference type="ARBA" id="ARBA00022833"/>
    </source>
</evidence>
<dbReference type="Proteomes" id="UP000053424">
    <property type="component" value="Unassembled WGS sequence"/>
</dbReference>
<keyword evidence="1" id="KW-0479">Metal-binding</keyword>
<protein>
    <recommendedName>
        <fullName evidence="7">RING-type domain-containing protein</fullName>
    </recommendedName>
</protein>
<feature type="compositionally biased region" description="Low complexity" evidence="6">
    <location>
        <begin position="247"/>
        <end position="261"/>
    </location>
</feature>
<reference evidence="8 9" key="1">
    <citation type="submission" date="2014-04" db="EMBL/GenBank/DDBJ databases">
        <authorList>
            <consortium name="DOE Joint Genome Institute"/>
            <person name="Kuo A."/>
            <person name="Gay G."/>
            <person name="Dore J."/>
            <person name="Kohler A."/>
            <person name="Nagy L.G."/>
            <person name="Floudas D."/>
            <person name="Copeland A."/>
            <person name="Barry K.W."/>
            <person name="Cichocki N."/>
            <person name="Veneault-Fourrey C."/>
            <person name="LaButti K."/>
            <person name="Lindquist E.A."/>
            <person name="Lipzen A."/>
            <person name="Lundell T."/>
            <person name="Morin E."/>
            <person name="Murat C."/>
            <person name="Sun H."/>
            <person name="Tunlid A."/>
            <person name="Henrissat B."/>
            <person name="Grigoriev I.V."/>
            <person name="Hibbett D.S."/>
            <person name="Martin F."/>
            <person name="Nordberg H.P."/>
            <person name="Cantor M.N."/>
            <person name="Hua S.X."/>
        </authorList>
    </citation>
    <scope>NUCLEOTIDE SEQUENCE [LARGE SCALE GENOMIC DNA]</scope>
    <source>
        <strain evidence="9">h7</strain>
    </source>
</reference>
<dbReference type="CDD" id="cd16449">
    <property type="entry name" value="RING-HC"/>
    <property type="match status" value="1"/>
</dbReference>
<keyword evidence="2 4" id="KW-0863">Zinc-finger</keyword>
<feature type="region of interest" description="Disordered" evidence="6">
    <location>
        <begin position="229"/>
        <end position="310"/>
    </location>
</feature>
<dbReference type="AlphaFoldDB" id="A0A0C3CJ48"/>
<sequence>MESRLGAGACCQSCREPFGHVDDWKAPFTISCGHIFCVGCLNVTSSTCRVCGNLFDRGPISRLLMIYGDTPRRSSITTSEDECSRIQGEIAAINPDTPISRLALVYTQGRYFLESQPRNLCKDLSSNLDLLECLLEAKHALLAQNAFVDSLAERIRQVRDEKEGLQRRLDAQTRQHAQEVNGMRRYLSIADENFKRAADEGSSLREELKRAKDSLRILLGERSSATAGTTAIVPPDQSAPTIRVHPASRSPSIASAAARSPGTQSELSPLELCNRFSRNPHETGGPRPVTIHRSSSFHSLSSEGGEASPTESLFISPFGSDLAYIPNDGSEYGHDDDQLYASRSDADTYLDHRTVDIGDSFLNTLVSQAPSVEDEATIAGNDHTTAHEDEEYDADDDIMAMSTTALPILRTPESRRGVPPENNTRSNDDFWRYGLNIPTPIRTGPTPFLANLAILHDLLNDPVTARVASNASANILSRAAELLSPGNLARLADNSPSGQHPVPVPNLIQRPPSNRTSQGFSMAEMRSCLVEVLTRVFMNLASDPATINQQSGFASVYASSDFSGFLDSLMESSTPLPSDTTNLDPTADLIDFF</sequence>
<evidence type="ECO:0000259" key="7">
    <source>
        <dbReference type="PROSITE" id="PS50089"/>
    </source>
</evidence>
<name>A0A0C3CJ48_HEBCY</name>